<dbReference type="Gramene" id="AET7Gv20869300.10">
    <property type="protein sequence ID" value="AET7Gv20869300.10"/>
    <property type="gene ID" value="AET7Gv20869300"/>
</dbReference>
<evidence type="ECO:0000256" key="3">
    <source>
        <dbReference type="ARBA" id="ARBA00022840"/>
    </source>
</evidence>
<dbReference type="EnsemblPlants" id="AET7Gv20869300.22">
    <property type="protein sequence ID" value="AET7Gv20869300.22"/>
    <property type="gene ID" value="AET7Gv20869300"/>
</dbReference>
<protein>
    <submittedName>
        <fullName evidence="6">Uncharacterized protein</fullName>
    </submittedName>
</protein>
<dbReference type="EnsemblPlants" id="AET7Gv20869300.23">
    <property type="protein sequence ID" value="AET7Gv20869300.23"/>
    <property type="gene ID" value="AET7Gv20869300"/>
</dbReference>
<dbReference type="EnsemblPlants" id="AET7Gv20869300.17">
    <property type="protein sequence ID" value="AET7Gv20869300.17"/>
    <property type="gene ID" value="AET7Gv20869300"/>
</dbReference>
<dbReference type="EnsemblPlants" id="AET7Gv20869300.10">
    <property type="protein sequence ID" value="AET7Gv20869300.10"/>
    <property type="gene ID" value="AET7Gv20869300"/>
</dbReference>
<organism evidence="6 7">
    <name type="scientific">Aegilops tauschii subsp. strangulata</name>
    <name type="common">Goatgrass</name>
    <dbReference type="NCBI Taxonomy" id="200361"/>
    <lineage>
        <taxon>Eukaryota</taxon>
        <taxon>Viridiplantae</taxon>
        <taxon>Streptophyta</taxon>
        <taxon>Embryophyta</taxon>
        <taxon>Tracheophyta</taxon>
        <taxon>Spermatophyta</taxon>
        <taxon>Magnoliopsida</taxon>
        <taxon>Liliopsida</taxon>
        <taxon>Poales</taxon>
        <taxon>Poaceae</taxon>
        <taxon>BOP clade</taxon>
        <taxon>Pooideae</taxon>
        <taxon>Triticodae</taxon>
        <taxon>Triticeae</taxon>
        <taxon>Triticinae</taxon>
        <taxon>Aegilops</taxon>
    </lineage>
</organism>
<evidence type="ECO:0000313" key="7">
    <source>
        <dbReference type="Proteomes" id="UP000015105"/>
    </source>
</evidence>
<dbReference type="EnsemblPlants" id="AET7Gv20869300.5">
    <property type="protein sequence ID" value="AET7Gv20869300.5"/>
    <property type="gene ID" value="AET7Gv20869300"/>
</dbReference>
<dbReference type="Gramene" id="AET7Gv20869300.13">
    <property type="protein sequence ID" value="AET7Gv20869300.13"/>
    <property type="gene ID" value="AET7Gv20869300"/>
</dbReference>
<dbReference type="EnsemblPlants" id="AET7Gv20869300.13">
    <property type="protein sequence ID" value="AET7Gv20869300.13"/>
    <property type="gene ID" value="AET7Gv20869300"/>
</dbReference>
<name>A0A453SA61_AEGTS</name>
<dbReference type="EnsemblPlants" id="AET7Gv20869300.8">
    <property type="protein sequence ID" value="AET7Gv20869300.8"/>
    <property type="gene ID" value="AET7Gv20869300"/>
</dbReference>
<dbReference type="EnsemblPlants" id="AET7Gv20869300.16">
    <property type="protein sequence ID" value="AET7Gv20869300.16"/>
    <property type="gene ID" value="AET7Gv20869300"/>
</dbReference>
<dbReference type="Gramene" id="AET7Gv20869300.6">
    <property type="protein sequence ID" value="AET7Gv20869300.6"/>
    <property type="gene ID" value="AET7Gv20869300"/>
</dbReference>
<dbReference type="Gramene" id="AET7Gv20869300.17">
    <property type="protein sequence ID" value="AET7Gv20869300.17"/>
    <property type="gene ID" value="AET7Gv20869300"/>
</dbReference>
<dbReference type="EnsemblPlants" id="AET7Gv20869300.2">
    <property type="protein sequence ID" value="AET7Gv20869300.2"/>
    <property type="gene ID" value="AET7Gv20869300"/>
</dbReference>
<reference evidence="7" key="2">
    <citation type="journal article" date="2017" name="Nat. Plants">
        <title>The Aegilops tauschii genome reveals multiple impacts of transposons.</title>
        <authorList>
            <person name="Zhao G."/>
            <person name="Zou C."/>
            <person name="Li K."/>
            <person name="Wang K."/>
            <person name="Li T."/>
            <person name="Gao L."/>
            <person name="Zhang X."/>
            <person name="Wang H."/>
            <person name="Yang Z."/>
            <person name="Liu X."/>
            <person name="Jiang W."/>
            <person name="Mao L."/>
            <person name="Kong X."/>
            <person name="Jiao Y."/>
            <person name="Jia J."/>
        </authorList>
    </citation>
    <scope>NUCLEOTIDE SEQUENCE [LARGE SCALE GENOMIC DNA]</scope>
    <source>
        <strain evidence="7">cv. AL8/78</strain>
    </source>
</reference>
<evidence type="ECO:0000256" key="5">
    <source>
        <dbReference type="ARBA" id="ARBA00023146"/>
    </source>
</evidence>
<dbReference type="Gramene" id="AET7Gv20869300.12">
    <property type="protein sequence ID" value="AET7Gv20869300.12"/>
    <property type="gene ID" value="AET7Gv20869300"/>
</dbReference>
<evidence type="ECO:0000313" key="6">
    <source>
        <dbReference type="EnsemblPlants" id="AET7Gv20869300.9"/>
    </source>
</evidence>
<dbReference type="EnsemblPlants" id="AET7Gv20869300.3">
    <property type="protein sequence ID" value="AET7Gv20869300.3"/>
    <property type="gene ID" value="AET7Gv20869300"/>
</dbReference>
<dbReference type="EnsemblPlants" id="AET7Gv20869300.11">
    <property type="protein sequence ID" value="AET7Gv20869300.11"/>
    <property type="gene ID" value="AET7Gv20869300"/>
</dbReference>
<dbReference type="EnsemblPlants" id="AET7Gv20869300.21">
    <property type="protein sequence ID" value="AET7Gv20869300.21"/>
    <property type="gene ID" value="AET7Gv20869300"/>
</dbReference>
<dbReference type="PANTHER" id="PTHR42780:SF1">
    <property type="entry name" value="ISOLEUCINE--TRNA LIGASE, CYTOPLASMIC"/>
    <property type="match status" value="1"/>
</dbReference>
<evidence type="ECO:0000256" key="1">
    <source>
        <dbReference type="ARBA" id="ARBA00022598"/>
    </source>
</evidence>
<dbReference type="GO" id="GO:0005524">
    <property type="term" value="F:ATP binding"/>
    <property type="evidence" value="ECO:0007669"/>
    <property type="project" value="UniProtKB-KW"/>
</dbReference>
<dbReference type="Gramene" id="AET7Gv20869300.2">
    <property type="protein sequence ID" value="AET7Gv20869300.2"/>
    <property type="gene ID" value="AET7Gv20869300"/>
</dbReference>
<dbReference type="EnsemblPlants" id="AET7Gv20869300.6">
    <property type="protein sequence ID" value="AET7Gv20869300.6"/>
    <property type="gene ID" value="AET7Gv20869300"/>
</dbReference>
<dbReference type="EnsemblPlants" id="AET7Gv20869300.1">
    <property type="protein sequence ID" value="AET7Gv20869300.1"/>
    <property type="gene ID" value="AET7Gv20869300"/>
</dbReference>
<dbReference type="Gramene" id="AET7Gv20869300.1">
    <property type="protein sequence ID" value="AET7Gv20869300.1"/>
    <property type="gene ID" value="AET7Gv20869300"/>
</dbReference>
<dbReference type="Gramene" id="AET7Gv20869300.11">
    <property type="protein sequence ID" value="AET7Gv20869300.11"/>
    <property type="gene ID" value="AET7Gv20869300"/>
</dbReference>
<dbReference type="EnsemblPlants" id="AET7Gv20869300.7">
    <property type="protein sequence ID" value="AET7Gv20869300.7"/>
    <property type="gene ID" value="AET7Gv20869300"/>
</dbReference>
<dbReference type="Gramene" id="AET7Gv20869300.14">
    <property type="protein sequence ID" value="AET7Gv20869300.14"/>
    <property type="gene ID" value="AET7Gv20869300"/>
</dbReference>
<dbReference type="EnsemblPlants" id="AET7Gv20869300.4">
    <property type="protein sequence ID" value="AET7Gv20869300.4"/>
    <property type="gene ID" value="AET7Gv20869300"/>
</dbReference>
<dbReference type="Gramene" id="AET7Gv20869300.18">
    <property type="protein sequence ID" value="AET7Gv20869300.18"/>
    <property type="gene ID" value="AET7Gv20869300"/>
</dbReference>
<keyword evidence="7" id="KW-1185">Reference proteome</keyword>
<dbReference type="Gramene" id="AET7Gv20869300.22">
    <property type="protein sequence ID" value="AET7Gv20869300.22"/>
    <property type="gene ID" value="AET7Gv20869300"/>
</dbReference>
<dbReference type="EnsemblPlants" id="AET7Gv20869300.19">
    <property type="protein sequence ID" value="AET7Gv20869300.19"/>
    <property type="gene ID" value="AET7Gv20869300"/>
</dbReference>
<dbReference type="InterPro" id="IPR009008">
    <property type="entry name" value="Val/Leu/Ile-tRNA-synth_edit"/>
</dbReference>
<keyword evidence="3" id="KW-0067">ATP-binding</keyword>
<sequence>MEQDLTKLDVTSYTRCHLKLSHAKRGSTLVMPYSTGCRTALSNFEAELDYRYVSDPTIMVSFPIVDDADNASLVAWTTTP</sequence>
<dbReference type="GO" id="GO:0002161">
    <property type="term" value="F:aminoacyl-tRNA deacylase activity"/>
    <property type="evidence" value="ECO:0007669"/>
    <property type="project" value="InterPro"/>
</dbReference>
<dbReference type="InterPro" id="IPR023586">
    <property type="entry name" value="Ile-tRNA-ligase_type2"/>
</dbReference>
<dbReference type="Gramene" id="AET7Gv20869300.3">
    <property type="protein sequence ID" value="AET7Gv20869300.3"/>
    <property type="gene ID" value="AET7Gv20869300"/>
</dbReference>
<dbReference type="EnsemblPlants" id="AET7Gv20869300.15">
    <property type="protein sequence ID" value="AET7Gv20869300.15"/>
    <property type="gene ID" value="AET7Gv20869300"/>
</dbReference>
<dbReference type="GO" id="GO:0006428">
    <property type="term" value="P:isoleucyl-tRNA aminoacylation"/>
    <property type="evidence" value="ECO:0007669"/>
    <property type="project" value="TreeGrafter"/>
</dbReference>
<dbReference type="GO" id="GO:0004822">
    <property type="term" value="F:isoleucine-tRNA ligase activity"/>
    <property type="evidence" value="ECO:0007669"/>
    <property type="project" value="InterPro"/>
</dbReference>
<dbReference type="Gramene" id="AET7Gv20869300.23">
    <property type="protein sequence ID" value="AET7Gv20869300.23"/>
    <property type="gene ID" value="AET7Gv20869300"/>
</dbReference>
<reference evidence="6" key="5">
    <citation type="journal article" date="2021" name="G3 (Bethesda)">
        <title>Aegilops tauschii genome assembly Aet v5.0 features greater sequence contiguity and improved annotation.</title>
        <authorList>
            <person name="Wang L."/>
            <person name="Zhu T."/>
            <person name="Rodriguez J.C."/>
            <person name="Deal K.R."/>
            <person name="Dubcovsky J."/>
            <person name="McGuire P.E."/>
            <person name="Lux T."/>
            <person name="Spannagl M."/>
            <person name="Mayer K.F.X."/>
            <person name="Baldrich P."/>
            <person name="Meyers B.C."/>
            <person name="Huo N."/>
            <person name="Gu Y.Q."/>
            <person name="Zhou H."/>
            <person name="Devos K.M."/>
            <person name="Bennetzen J.L."/>
            <person name="Unver T."/>
            <person name="Budak H."/>
            <person name="Gulick P.J."/>
            <person name="Galiba G."/>
            <person name="Kalapos B."/>
            <person name="Nelson D.R."/>
            <person name="Li P."/>
            <person name="You F.M."/>
            <person name="Luo M.C."/>
            <person name="Dvorak J."/>
        </authorList>
    </citation>
    <scope>NUCLEOTIDE SEQUENCE [LARGE SCALE GENOMIC DNA]</scope>
    <source>
        <strain evidence="6">cv. AL8/78</strain>
    </source>
</reference>
<dbReference type="Gramene" id="AET7Gv20869300.8">
    <property type="protein sequence ID" value="AET7Gv20869300.8"/>
    <property type="gene ID" value="AET7Gv20869300"/>
</dbReference>
<dbReference type="AlphaFoldDB" id="A0A453SA61"/>
<dbReference type="Proteomes" id="UP000015105">
    <property type="component" value="Chromosome 7D"/>
</dbReference>
<keyword evidence="4" id="KW-0648">Protein biosynthesis</keyword>
<dbReference type="Gramene" id="AET7Gv20869300.19">
    <property type="protein sequence ID" value="AET7Gv20869300.19"/>
    <property type="gene ID" value="AET7Gv20869300"/>
</dbReference>
<evidence type="ECO:0000256" key="2">
    <source>
        <dbReference type="ARBA" id="ARBA00022741"/>
    </source>
</evidence>
<dbReference type="PANTHER" id="PTHR42780">
    <property type="entry name" value="SOLEUCYL-TRNA SYNTHETASE"/>
    <property type="match status" value="1"/>
</dbReference>
<dbReference type="Gramene" id="AET7Gv20869300.5">
    <property type="protein sequence ID" value="AET7Gv20869300.5"/>
    <property type="gene ID" value="AET7Gv20869300"/>
</dbReference>
<dbReference type="Gene3D" id="3.90.740.10">
    <property type="entry name" value="Valyl/Leucyl/Isoleucyl-tRNA synthetase, editing domain"/>
    <property type="match status" value="1"/>
</dbReference>
<dbReference type="EnsemblPlants" id="AET7Gv20869300.9">
    <property type="protein sequence ID" value="AET7Gv20869300.9"/>
    <property type="gene ID" value="AET7Gv20869300"/>
</dbReference>
<dbReference type="EnsemblPlants" id="AET7Gv20869300.14">
    <property type="protein sequence ID" value="AET7Gv20869300.14"/>
    <property type="gene ID" value="AET7Gv20869300"/>
</dbReference>
<dbReference type="Gramene" id="AET7Gv20869300.21">
    <property type="protein sequence ID" value="AET7Gv20869300.21"/>
    <property type="gene ID" value="AET7Gv20869300"/>
</dbReference>
<keyword evidence="2" id="KW-0547">Nucleotide-binding</keyword>
<reference evidence="7" key="1">
    <citation type="journal article" date="2014" name="Science">
        <title>Ancient hybridizations among the ancestral genomes of bread wheat.</title>
        <authorList>
            <consortium name="International Wheat Genome Sequencing Consortium,"/>
            <person name="Marcussen T."/>
            <person name="Sandve S.R."/>
            <person name="Heier L."/>
            <person name="Spannagl M."/>
            <person name="Pfeifer M."/>
            <person name="Jakobsen K.S."/>
            <person name="Wulff B.B."/>
            <person name="Steuernagel B."/>
            <person name="Mayer K.F."/>
            <person name="Olsen O.A."/>
        </authorList>
    </citation>
    <scope>NUCLEOTIDE SEQUENCE [LARGE SCALE GENOMIC DNA]</scope>
    <source>
        <strain evidence="7">cv. AL8/78</strain>
    </source>
</reference>
<reference evidence="6" key="4">
    <citation type="submission" date="2019-03" db="UniProtKB">
        <authorList>
            <consortium name="EnsemblPlants"/>
        </authorList>
    </citation>
    <scope>IDENTIFICATION</scope>
</reference>
<dbReference type="Gramene" id="AET7Gv20869300.7">
    <property type="protein sequence ID" value="AET7Gv20869300.7"/>
    <property type="gene ID" value="AET7Gv20869300"/>
</dbReference>
<dbReference type="EnsemblPlants" id="AET7Gv20869300.12">
    <property type="protein sequence ID" value="AET7Gv20869300.12"/>
    <property type="gene ID" value="AET7Gv20869300"/>
</dbReference>
<evidence type="ECO:0000256" key="4">
    <source>
        <dbReference type="ARBA" id="ARBA00022917"/>
    </source>
</evidence>
<dbReference type="Gramene" id="AET7Gv20869300.15">
    <property type="protein sequence ID" value="AET7Gv20869300.15"/>
    <property type="gene ID" value="AET7Gv20869300"/>
</dbReference>
<proteinExistence type="predicted"/>
<dbReference type="Gramene" id="AET7Gv20869300.16">
    <property type="protein sequence ID" value="AET7Gv20869300.16"/>
    <property type="gene ID" value="AET7Gv20869300"/>
</dbReference>
<dbReference type="EnsemblPlants" id="AET7Gv20869300.18">
    <property type="protein sequence ID" value="AET7Gv20869300.18"/>
    <property type="gene ID" value="AET7Gv20869300"/>
</dbReference>
<dbReference type="Gramene" id="AET7Gv20869300.9">
    <property type="protein sequence ID" value="AET7Gv20869300.9"/>
    <property type="gene ID" value="AET7Gv20869300"/>
</dbReference>
<reference evidence="6" key="3">
    <citation type="journal article" date="2017" name="Nature">
        <title>Genome sequence of the progenitor of the wheat D genome Aegilops tauschii.</title>
        <authorList>
            <person name="Luo M.C."/>
            <person name="Gu Y.Q."/>
            <person name="Puiu D."/>
            <person name="Wang H."/>
            <person name="Twardziok S.O."/>
            <person name="Deal K.R."/>
            <person name="Huo N."/>
            <person name="Zhu T."/>
            <person name="Wang L."/>
            <person name="Wang Y."/>
            <person name="McGuire P.E."/>
            <person name="Liu S."/>
            <person name="Long H."/>
            <person name="Ramasamy R.K."/>
            <person name="Rodriguez J.C."/>
            <person name="Van S.L."/>
            <person name="Yuan L."/>
            <person name="Wang Z."/>
            <person name="Xia Z."/>
            <person name="Xiao L."/>
            <person name="Anderson O.D."/>
            <person name="Ouyang S."/>
            <person name="Liang Y."/>
            <person name="Zimin A.V."/>
            <person name="Pertea G."/>
            <person name="Qi P."/>
            <person name="Bennetzen J.L."/>
            <person name="Dai X."/>
            <person name="Dawson M.W."/>
            <person name="Muller H.G."/>
            <person name="Kugler K."/>
            <person name="Rivarola-Duarte L."/>
            <person name="Spannagl M."/>
            <person name="Mayer K.F.X."/>
            <person name="Lu F.H."/>
            <person name="Bevan M.W."/>
            <person name="Leroy P."/>
            <person name="Li P."/>
            <person name="You F.M."/>
            <person name="Sun Q."/>
            <person name="Liu Z."/>
            <person name="Lyons E."/>
            <person name="Wicker T."/>
            <person name="Salzberg S.L."/>
            <person name="Devos K.M."/>
            <person name="Dvorak J."/>
        </authorList>
    </citation>
    <scope>NUCLEOTIDE SEQUENCE [LARGE SCALE GENOMIC DNA]</scope>
    <source>
        <strain evidence="6">cv. AL8/78</strain>
    </source>
</reference>
<keyword evidence="5" id="KW-0030">Aminoacyl-tRNA synthetase</keyword>
<keyword evidence="1" id="KW-0436">Ligase</keyword>
<accession>A0A453SA61</accession>
<dbReference type="Gramene" id="AET7Gv20869300.4">
    <property type="protein sequence ID" value="AET7Gv20869300.4"/>
    <property type="gene ID" value="AET7Gv20869300"/>
</dbReference>